<reference evidence="1 2" key="1">
    <citation type="journal article" date="2020" name="bioRxiv">
        <title>Metabolic contributions of an alphaproteobacterial endosymbiont in the apicomplexan Cardiosporidium cionae.</title>
        <authorList>
            <person name="Hunter E.S."/>
            <person name="Paight C.J."/>
            <person name="Lane C.E."/>
        </authorList>
    </citation>
    <scope>NUCLEOTIDE SEQUENCE [LARGE SCALE GENOMIC DNA]</scope>
    <source>
        <strain evidence="1">ESH_2018</strain>
    </source>
</reference>
<sequence>CTETLISTHPRLLQSTPAEDWLVDSANKFAAAMRKKNGGSSELFICPPNEYGVKKFLSTFLVPTKASFGEFYNFRSCATFLSGYLQYEALSPLNSFPDFLPSTYSIIKLQMGNSFDLSLVLVSFLLGAGYDAYCVCGTAPASLALGSGEKTYHAFDTTKMSNHNTLCNDYYLHSWVLVKRGTRRITEDVLIEASTGNVYLINQNPYKAVYFVWNDKNYWYKENPVDGTYFLGEPYAMSELAGFYSFIDATDGNLRNNPRSAITKEKYLDLPSPWSPSLSLNLELLQTRYSLRQHPIWIGLLKYESFSPSFQV</sequence>
<dbReference type="Proteomes" id="UP000823046">
    <property type="component" value="Unassembled WGS sequence"/>
</dbReference>
<dbReference type="InterPro" id="IPR033551">
    <property type="entry name" value="DRC7/lobo"/>
</dbReference>
<dbReference type="PANTHER" id="PTHR35249">
    <property type="entry name" value="DYNEIN REGULATORY COMPLEX SUBUNIT 7"/>
    <property type="match status" value="1"/>
</dbReference>
<gene>
    <name evidence="1" type="ORF">IE077_002651</name>
</gene>
<comment type="caution">
    <text evidence="1">The sequence shown here is derived from an EMBL/GenBank/DDBJ whole genome shotgun (WGS) entry which is preliminary data.</text>
</comment>
<protein>
    <submittedName>
        <fullName evidence="1">Uncharacterized protein</fullName>
    </submittedName>
</protein>
<proteinExistence type="predicted"/>
<keyword evidence="2" id="KW-1185">Reference proteome</keyword>
<dbReference type="EMBL" id="JADAQX010000024">
    <property type="protein sequence ID" value="KAF8822781.1"/>
    <property type="molecule type" value="Genomic_DNA"/>
</dbReference>
<evidence type="ECO:0000313" key="1">
    <source>
        <dbReference type="EMBL" id="KAF8822781.1"/>
    </source>
</evidence>
<name>A0ABQ7JFH1_9APIC</name>
<organism evidence="1 2">
    <name type="scientific">Cardiosporidium cionae</name>
    <dbReference type="NCBI Taxonomy" id="476202"/>
    <lineage>
        <taxon>Eukaryota</taxon>
        <taxon>Sar</taxon>
        <taxon>Alveolata</taxon>
        <taxon>Apicomplexa</taxon>
        <taxon>Aconoidasida</taxon>
        <taxon>Nephromycida</taxon>
        <taxon>Cardiosporidium</taxon>
    </lineage>
</organism>
<evidence type="ECO:0000313" key="2">
    <source>
        <dbReference type="Proteomes" id="UP000823046"/>
    </source>
</evidence>
<accession>A0ABQ7JFH1</accession>
<dbReference type="PANTHER" id="PTHR35249:SF2">
    <property type="entry name" value="DYNEIN REGULATORY COMPLEX SUBUNIT 7"/>
    <property type="match status" value="1"/>
</dbReference>
<feature type="non-terminal residue" evidence="1">
    <location>
        <position position="1"/>
    </location>
</feature>